<evidence type="ECO:0000313" key="4">
    <source>
        <dbReference type="Proteomes" id="UP000698800"/>
    </source>
</evidence>
<dbReference type="InterPro" id="IPR015915">
    <property type="entry name" value="Kelch-typ_b-propeller"/>
</dbReference>
<sequence length="416" mass="45814">MTLIDISSDFDLSNIPYLRQILRPTNIPPVSRGALWSDSTNRYVFDHGGHFYDSWGYNESEYFVEDADIPPYRLWRFDTKDETWQDMKPGGDVVQRVVAGAKCSIPQYNLSFYLGFKYVMLYDISEDRWYNQTTTFYNDELPEPRSRFCSVLVHDNNSTRNPNGSWELWVYGGQTISGVNGQGGGVDDIWVLTMPSFFWVKITDPTGDHRRGHACQALGSQLLVIGGGHPDGESTNQGDSCDAKLIKVFDLNNPSWLSSFTANTTYAQPSSIQKVAMGPYATEPRSGWVHPSLGEAFKFTPPPTPTPTSSPTPKPTGSSSKLSLGLGIGLGLGIPTIIAALTLLVYCYRRPPPQARPPGPGSVRSGRSIHLGSVGSEPVIPDANILYADPPTSGTSREQSSSRQTDTNTSTKNLER</sequence>
<dbReference type="OrthoDB" id="10251809at2759"/>
<feature type="transmembrane region" description="Helical" evidence="2">
    <location>
        <begin position="324"/>
        <end position="348"/>
    </location>
</feature>
<evidence type="ECO:0000313" key="3">
    <source>
        <dbReference type="EMBL" id="KAH0537661.1"/>
    </source>
</evidence>
<comment type="caution">
    <text evidence="3">The sequence shown here is derived from an EMBL/GenBank/DDBJ whole genome shotgun (WGS) entry which is preliminary data.</text>
</comment>
<dbReference type="EMBL" id="JAGHQL010000135">
    <property type="protein sequence ID" value="KAH0537661.1"/>
    <property type="molecule type" value="Genomic_DNA"/>
</dbReference>
<gene>
    <name evidence="3" type="ORF">FGG08_005574</name>
</gene>
<evidence type="ECO:0008006" key="5">
    <source>
        <dbReference type="Google" id="ProtNLM"/>
    </source>
</evidence>
<reference evidence="3" key="1">
    <citation type="submission" date="2021-03" db="EMBL/GenBank/DDBJ databases">
        <title>Comparative genomics and phylogenomic investigation of the class Geoglossomycetes provide insights into ecological specialization and systematics.</title>
        <authorList>
            <person name="Melie T."/>
            <person name="Pirro S."/>
            <person name="Miller A.N."/>
            <person name="Quandt A."/>
        </authorList>
    </citation>
    <scope>NUCLEOTIDE SEQUENCE</scope>
    <source>
        <strain evidence="3">GBOQ0MN5Z8</strain>
    </source>
</reference>
<feature type="compositionally biased region" description="Polar residues" evidence="1">
    <location>
        <begin position="392"/>
        <end position="416"/>
    </location>
</feature>
<feature type="region of interest" description="Disordered" evidence="1">
    <location>
        <begin position="291"/>
        <end position="321"/>
    </location>
</feature>
<dbReference type="InterPro" id="IPR011043">
    <property type="entry name" value="Gal_Oxase/kelch_b-propeller"/>
</dbReference>
<dbReference type="PANTHER" id="PTHR23244:SF497">
    <property type="entry name" value="WALL ANCHORED PROTEIN, PUTATIVE-RELATED"/>
    <property type="match status" value="1"/>
</dbReference>
<keyword evidence="4" id="KW-1185">Reference proteome</keyword>
<dbReference type="Proteomes" id="UP000698800">
    <property type="component" value="Unassembled WGS sequence"/>
</dbReference>
<name>A0A9P8KVX1_9PEZI</name>
<keyword evidence="2" id="KW-0472">Membrane</keyword>
<keyword evidence="2" id="KW-0812">Transmembrane</keyword>
<dbReference type="PANTHER" id="PTHR23244">
    <property type="entry name" value="KELCH REPEAT DOMAIN"/>
    <property type="match status" value="1"/>
</dbReference>
<evidence type="ECO:0000256" key="1">
    <source>
        <dbReference type="SAM" id="MobiDB-lite"/>
    </source>
</evidence>
<dbReference type="AlphaFoldDB" id="A0A9P8KVX1"/>
<dbReference type="SUPFAM" id="SSF50965">
    <property type="entry name" value="Galactose oxidase, central domain"/>
    <property type="match status" value="1"/>
</dbReference>
<accession>A0A9P8KVX1</accession>
<organism evidence="3 4">
    <name type="scientific">Glutinoglossum americanum</name>
    <dbReference type="NCBI Taxonomy" id="1670608"/>
    <lineage>
        <taxon>Eukaryota</taxon>
        <taxon>Fungi</taxon>
        <taxon>Dikarya</taxon>
        <taxon>Ascomycota</taxon>
        <taxon>Pezizomycotina</taxon>
        <taxon>Geoglossomycetes</taxon>
        <taxon>Geoglossales</taxon>
        <taxon>Geoglossaceae</taxon>
        <taxon>Glutinoglossum</taxon>
    </lineage>
</organism>
<proteinExistence type="predicted"/>
<protein>
    <recommendedName>
        <fullName evidence="5">Kelch repeat-containing protein</fullName>
    </recommendedName>
</protein>
<keyword evidence="2" id="KW-1133">Transmembrane helix</keyword>
<feature type="region of interest" description="Disordered" evidence="1">
    <location>
        <begin position="354"/>
        <end position="416"/>
    </location>
</feature>
<dbReference type="Gene3D" id="2.120.10.80">
    <property type="entry name" value="Kelch-type beta propeller"/>
    <property type="match status" value="1"/>
</dbReference>
<evidence type="ECO:0000256" key="2">
    <source>
        <dbReference type="SAM" id="Phobius"/>
    </source>
</evidence>
<feature type="compositionally biased region" description="Pro residues" evidence="1">
    <location>
        <begin position="300"/>
        <end position="314"/>
    </location>
</feature>